<dbReference type="AlphaFoldDB" id="A0A2N9JBA0"/>
<dbReference type="Gene3D" id="3.60.10.10">
    <property type="entry name" value="Endonuclease/exonuclease/phosphatase"/>
    <property type="match status" value="1"/>
</dbReference>
<dbReference type="SUPFAM" id="SSF56219">
    <property type="entry name" value="DNase I-like"/>
    <property type="match status" value="1"/>
</dbReference>
<dbReference type="CDD" id="cd06222">
    <property type="entry name" value="RNase_H_like"/>
    <property type="match status" value="1"/>
</dbReference>
<dbReference type="PANTHER" id="PTHR33710:SF77">
    <property type="entry name" value="DNASE I-LIKE SUPERFAMILY PROTEIN"/>
    <property type="match status" value="1"/>
</dbReference>
<dbReference type="InterPro" id="IPR002156">
    <property type="entry name" value="RNaseH_domain"/>
</dbReference>
<dbReference type="Gene3D" id="3.30.420.10">
    <property type="entry name" value="Ribonuclease H-like superfamily/Ribonuclease H"/>
    <property type="match status" value="1"/>
</dbReference>
<evidence type="ECO:0000313" key="2">
    <source>
        <dbReference type="EMBL" id="SPD33840.1"/>
    </source>
</evidence>
<dbReference type="InterPro" id="IPR044730">
    <property type="entry name" value="RNase_H-like_dom_plant"/>
</dbReference>
<proteinExistence type="predicted"/>
<dbReference type="PANTHER" id="PTHR33710">
    <property type="entry name" value="BNAC02G09200D PROTEIN"/>
    <property type="match status" value="1"/>
</dbReference>
<feature type="domain" description="RNase H type-1" evidence="1">
    <location>
        <begin position="843"/>
        <end position="912"/>
    </location>
</feature>
<accession>A0A2N9JBA0</accession>
<name>A0A2N9JBA0_FAGSY</name>
<dbReference type="InterPro" id="IPR036691">
    <property type="entry name" value="Endo/exonu/phosph_ase_sf"/>
</dbReference>
<dbReference type="EMBL" id="OIVN01006475">
    <property type="protein sequence ID" value="SPD33840.1"/>
    <property type="molecule type" value="Genomic_DNA"/>
</dbReference>
<dbReference type="GO" id="GO:0003676">
    <property type="term" value="F:nucleic acid binding"/>
    <property type="evidence" value="ECO:0007669"/>
    <property type="project" value="InterPro"/>
</dbReference>
<organism evidence="2">
    <name type="scientific">Fagus sylvatica</name>
    <name type="common">Beechnut</name>
    <dbReference type="NCBI Taxonomy" id="28930"/>
    <lineage>
        <taxon>Eukaryota</taxon>
        <taxon>Viridiplantae</taxon>
        <taxon>Streptophyta</taxon>
        <taxon>Embryophyta</taxon>
        <taxon>Tracheophyta</taxon>
        <taxon>Spermatophyta</taxon>
        <taxon>Magnoliopsida</taxon>
        <taxon>eudicotyledons</taxon>
        <taxon>Gunneridae</taxon>
        <taxon>Pentapetalae</taxon>
        <taxon>rosids</taxon>
        <taxon>fabids</taxon>
        <taxon>Fagales</taxon>
        <taxon>Fagaceae</taxon>
        <taxon>Fagus</taxon>
    </lineage>
</organism>
<dbReference type="InterPro" id="IPR036397">
    <property type="entry name" value="RNaseH_sf"/>
</dbReference>
<protein>
    <recommendedName>
        <fullName evidence="1">RNase H type-1 domain-containing protein</fullName>
    </recommendedName>
</protein>
<dbReference type="Pfam" id="PF13456">
    <property type="entry name" value="RVT_3"/>
    <property type="match status" value="1"/>
</dbReference>
<evidence type="ECO:0000259" key="1">
    <source>
        <dbReference type="Pfam" id="PF13456"/>
    </source>
</evidence>
<gene>
    <name evidence="2" type="ORF">FSB_LOCUS61722</name>
</gene>
<dbReference type="GO" id="GO:0004523">
    <property type="term" value="F:RNA-DNA hybrid ribonuclease activity"/>
    <property type="evidence" value="ECO:0007669"/>
    <property type="project" value="InterPro"/>
</dbReference>
<sequence length="921" mass="103259">MDERSEHGSLESIISKTERLGWNKGKVKLEVNHSMEERAKLLLIGKILSNRSFPRSLVKDICSKAWNISEDIEFKENLLRIGNFMGRAIDVDLSGDGPGLWKKYVKVRVDESVFGEGIPSAIKRGHPYWEIWMLASSRDDNLMGKEVDGNGAQGELHPVYLSNEDKHQTEKVLEMLSVPNHSQILEDQPTIHLVSNLGISTVRGQLVLSGPVNGLGPQESLNQPPNEPAQVQSSEVVSLIGPDQGCGSQSNERNLNILSTSTQLIKTSRNLKLLHPILKAIARSKSVGRVHQATDARVELEATSVAKGAGKASTVRALKALGRDEKLDIVFIAETKSNSPRMDSLKFSLGFENHCVVEPSGKAGGLTLFWMKGVELEVIFVDKNVIAFLVYSDPPSSFWLFLAIYGPPTVSSRARFWGFLEDMANSFDGTWLAIGDFNSVGTIDEKIGGRKIGEGSSRSFRNFVYSVGAIDHDFSVPKFTWSNKRAGFPNIRERLDKGMCNQEWQCIFPKAGIKHLIASSSNHNPILLDTQREINGRARPFRFEAMWTKDVSSNEVVENAWQLQDPTRENLENEAALCLELDKWLEKEEKEEKNFIAEIKDDDGNRLCNMEEIRAYFTRKFVEVYQSAQPRVPANLDGFIQPCISTEENDEITRIPSEDEIKKIVFDMNPLKTPGLDGMPGLFYRHYWSIVGKQLVAATQNFFRDGWMLQLCRPKDAGGLGFRRFEDINATLISKLVWILGSQISQILNHVRSAQGINSSLVVSQLMTHSKTSWDINKLQELFDQESIEAILKIPLWKKNEPDKWEHGSVRRKTKAGILARRVVKWSLPNQGSLKINCHVAVGRSCAFIAVVVRNWRGSMVFALSKKVNTNVLVQAEAEAILWALYIASSIGHFHFVIESDSKLCIDAIIGRGSNIPLEDH</sequence>
<reference evidence="2" key="1">
    <citation type="submission" date="2018-02" db="EMBL/GenBank/DDBJ databases">
        <authorList>
            <person name="Cohen D.B."/>
            <person name="Kent A.D."/>
        </authorList>
    </citation>
    <scope>NUCLEOTIDE SEQUENCE</scope>
</reference>